<dbReference type="Proteomes" id="UP000799437">
    <property type="component" value="Unassembled WGS sequence"/>
</dbReference>
<dbReference type="EMBL" id="ML996568">
    <property type="protein sequence ID" value="KAF2760311.1"/>
    <property type="molecule type" value="Genomic_DNA"/>
</dbReference>
<feature type="compositionally biased region" description="Polar residues" evidence="1">
    <location>
        <begin position="15"/>
        <end position="26"/>
    </location>
</feature>
<evidence type="ECO:0000313" key="2">
    <source>
        <dbReference type="EMBL" id="KAF2760311.1"/>
    </source>
</evidence>
<keyword evidence="3" id="KW-1185">Reference proteome</keyword>
<evidence type="ECO:0000256" key="1">
    <source>
        <dbReference type="SAM" id="MobiDB-lite"/>
    </source>
</evidence>
<sequence>MSEAGLQSSKRRRLNSSSTVYQSGTVKRQRRFRPKRRSIRRVIPETPEKKRQKTLTQAQWLENGREVQSEEEEGEEEEGDEEKEGEGTLLFGDTDGPTPAVGPTVYDGQRAGNNRGPRRRRVRLIATPSDDDDFSAHGDTSRNAMERRHTSRSQSTLTQLEDFLTEDTVLSARSVTPAGSAATRRKKKDSLQRHKQRTLTQMLEVPASDDEEMAMNDAEDQDEWAVQGTGTDVELGTQDDTHSVASDAIPMASDWSPASKDALRVPDDIRHARRRALLATQITQNQDNINPNIVSPEKRRSMHSTGHVLATPQKSKRREIPSSQSPASSAITTLGTDRFYDSPVNARVREIVQETPSKSRRTQRVLFADSASGSSSGSTQIKDEPLSSANITVSSPAPQSLQMVDAVPKANQRTSTSTQVNKRTMFRNVIPPSQDEELVDESQGHNLVTMDEDSEADLGSNSNAIVGSEDGDRLSKLAQTQGSQNGSSRANPVCVSTACSKPTYGLQVQDISAACHHESELHSIDLDSPACPWHGPDPLPRLPIAEKKGMPVSENRSVQEQSQGSGSSQAEAQLHEEMKTYSQRKAGRHLKQRAMRYPSQATTIDITQATQSLVTTTVTCNSSQQVPPLSTAANSGESLARPPDLIIPSSPIQILPPPLSSPPIELVEDSQFGVDKGRRCSMAPASLGLWSLPAPPPLDSDEEEEG</sequence>
<feature type="region of interest" description="Disordered" evidence="1">
    <location>
        <begin position="174"/>
        <end position="195"/>
    </location>
</feature>
<feature type="region of interest" description="Disordered" evidence="1">
    <location>
        <begin position="288"/>
        <end position="336"/>
    </location>
</feature>
<organism evidence="2 3">
    <name type="scientific">Pseudovirgaria hyperparasitica</name>
    <dbReference type="NCBI Taxonomy" id="470096"/>
    <lineage>
        <taxon>Eukaryota</taxon>
        <taxon>Fungi</taxon>
        <taxon>Dikarya</taxon>
        <taxon>Ascomycota</taxon>
        <taxon>Pezizomycotina</taxon>
        <taxon>Dothideomycetes</taxon>
        <taxon>Dothideomycetes incertae sedis</taxon>
        <taxon>Acrospermales</taxon>
        <taxon>Acrospermaceae</taxon>
        <taxon>Pseudovirgaria</taxon>
    </lineage>
</organism>
<dbReference type="GeneID" id="54481480"/>
<reference evidence="2" key="1">
    <citation type="journal article" date="2020" name="Stud. Mycol.">
        <title>101 Dothideomycetes genomes: a test case for predicting lifestyles and emergence of pathogens.</title>
        <authorList>
            <person name="Haridas S."/>
            <person name="Albert R."/>
            <person name="Binder M."/>
            <person name="Bloem J."/>
            <person name="Labutti K."/>
            <person name="Salamov A."/>
            <person name="Andreopoulos B."/>
            <person name="Baker S."/>
            <person name="Barry K."/>
            <person name="Bills G."/>
            <person name="Bluhm B."/>
            <person name="Cannon C."/>
            <person name="Castanera R."/>
            <person name="Culley D."/>
            <person name="Daum C."/>
            <person name="Ezra D."/>
            <person name="Gonzalez J."/>
            <person name="Henrissat B."/>
            <person name="Kuo A."/>
            <person name="Liang C."/>
            <person name="Lipzen A."/>
            <person name="Lutzoni F."/>
            <person name="Magnuson J."/>
            <person name="Mondo S."/>
            <person name="Nolan M."/>
            <person name="Ohm R."/>
            <person name="Pangilinan J."/>
            <person name="Park H.-J."/>
            <person name="Ramirez L."/>
            <person name="Alfaro M."/>
            <person name="Sun H."/>
            <person name="Tritt A."/>
            <person name="Yoshinaga Y."/>
            <person name="Zwiers L.-H."/>
            <person name="Turgeon B."/>
            <person name="Goodwin S."/>
            <person name="Spatafora J."/>
            <person name="Crous P."/>
            <person name="Grigoriev I."/>
        </authorList>
    </citation>
    <scope>NUCLEOTIDE SEQUENCE</scope>
    <source>
        <strain evidence="2">CBS 121739</strain>
    </source>
</reference>
<feature type="compositionally biased region" description="Low complexity" evidence="1">
    <location>
        <begin position="321"/>
        <end position="333"/>
    </location>
</feature>
<feature type="region of interest" description="Disordered" evidence="1">
    <location>
        <begin position="685"/>
        <end position="706"/>
    </location>
</feature>
<name>A0A6A6WGN3_9PEZI</name>
<gene>
    <name evidence="2" type="ORF">EJ05DRAFT_279397</name>
</gene>
<feature type="compositionally biased region" description="Basic residues" evidence="1">
    <location>
        <begin position="183"/>
        <end position="195"/>
    </location>
</feature>
<feature type="compositionally biased region" description="Basic and acidic residues" evidence="1">
    <location>
        <begin position="134"/>
        <end position="148"/>
    </location>
</feature>
<feature type="compositionally biased region" description="Acidic residues" evidence="1">
    <location>
        <begin position="69"/>
        <end position="84"/>
    </location>
</feature>
<feature type="region of interest" description="Disordered" evidence="1">
    <location>
        <begin position="352"/>
        <end position="397"/>
    </location>
</feature>
<feature type="compositionally biased region" description="Basic residues" evidence="1">
    <location>
        <begin position="27"/>
        <end position="40"/>
    </location>
</feature>
<protein>
    <submittedName>
        <fullName evidence="2">Uncharacterized protein</fullName>
    </submittedName>
</protein>
<feature type="region of interest" description="Disordered" evidence="1">
    <location>
        <begin position="551"/>
        <end position="572"/>
    </location>
</feature>
<feature type="region of interest" description="Disordered" evidence="1">
    <location>
        <begin position="1"/>
        <end position="158"/>
    </location>
</feature>
<proteinExistence type="predicted"/>
<evidence type="ECO:0000313" key="3">
    <source>
        <dbReference type="Proteomes" id="UP000799437"/>
    </source>
</evidence>
<dbReference type="AlphaFoldDB" id="A0A6A6WGN3"/>
<dbReference type="RefSeq" id="XP_033602762.1">
    <property type="nucleotide sequence ID" value="XM_033740426.1"/>
</dbReference>
<feature type="compositionally biased region" description="Polar residues" evidence="1">
    <location>
        <begin position="387"/>
        <end position="397"/>
    </location>
</feature>
<feature type="compositionally biased region" description="Low complexity" evidence="1">
    <location>
        <begin position="559"/>
        <end position="572"/>
    </location>
</feature>
<accession>A0A6A6WGN3</accession>